<dbReference type="InterPro" id="IPR001365">
    <property type="entry name" value="A_deaminase_dom"/>
</dbReference>
<gene>
    <name evidence="8" type="primary">add</name>
    <name evidence="8" type="ORF">CRI93_10945</name>
</gene>
<organism evidence="8 9">
    <name type="scientific">Longimonas halophila</name>
    <dbReference type="NCBI Taxonomy" id="1469170"/>
    <lineage>
        <taxon>Bacteria</taxon>
        <taxon>Pseudomonadati</taxon>
        <taxon>Rhodothermota</taxon>
        <taxon>Rhodothermia</taxon>
        <taxon>Rhodothermales</taxon>
        <taxon>Salisaetaceae</taxon>
        <taxon>Longimonas</taxon>
    </lineage>
</organism>
<dbReference type="PANTHER" id="PTHR11409:SF43">
    <property type="entry name" value="ADENOSINE DEAMINASE"/>
    <property type="match status" value="1"/>
</dbReference>
<proteinExistence type="inferred from homology"/>
<dbReference type="EMBL" id="PDEP01000010">
    <property type="protein sequence ID" value="PEN05992.1"/>
    <property type="molecule type" value="Genomic_DNA"/>
</dbReference>
<dbReference type="Pfam" id="PF00962">
    <property type="entry name" value="A_deaminase"/>
    <property type="match status" value="1"/>
</dbReference>
<dbReference type="GO" id="GO:0046872">
    <property type="term" value="F:metal ion binding"/>
    <property type="evidence" value="ECO:0007669"/>
    <property type="project" value="UniProtKB-KW"/>
</dbReference>
<dbReference type="Gene3D" id="3.20.20.140">
    <property type="entry name" value="Metal-dependent hydrolases"/>
    <property type="match status" value="1"/>
</dbReference>
<dbReference type="InterPro" id="IPR032466">
    <property type="entry name" value="Metal_Hydrolase"/>
</dbReference>
<keyword evidence="5" id="KW-0378">Hydrolase</keyword>
<dbReference type="NCBIfam" id="TIGR01430">
    <property type="entry name" value="aden_deam"/>
    <property type="match status" value="1"/>
</dbReference>
<evidence type="ECO:0000259" key="7">
    <source>
        <dbReference type="Pfam" id="PF00962"/>
    </source>
</evidence>
<accession>A0A2H3P3I6</accession>
<dbReference type="GO" id="GO:0043103">
    <property type="term" value="P:hypoxanthine salvage"/>
    <property type="evidence" value="ECO:0007669"/>
    <property type="project" value="TreeGrafter"/>
</dbReference>
<reference evidence="8 9" key="1">
    <citation type="submission" date="2017-10" db="EMBL/GenBank/DDBJ databases">
        <title>Draft genome of Longimonas halophila.</title>
        <authorList>
            <person name="Goh K.M."/>
            <person name="Shamsir M.S."/>
            <person name="Lim S.W."/>
        </authorList>
    </citation>
    <scope>NUCLEOTIDE SEQUENCE [LARGE SCALE GENOMIC DNA]</scope>
    <source>
        <strain evidence="8 9">KCTC 42399</strain>
    </source>
</reference>
<dbReference type="InterPro" id="IPR006330">
    <property type="entry name" value="Ado/ade_deaminase"/>
</dbReference>
<dbReference type="EC" id="3.5.4.4" evidence="3"/>
<feature type="domain" description="Adenosine deaminase" evidence="7">
    <location>
        <begin position="20"/>
        <end position="346"/>
    </location>
</feature>
<keyword evidence="9" id="KW-1185">Reference proteome</keyword>
<evidence type="ECO:0000256" key="2">
    <source>
        <dbReference type="ARBA" id="ARBA00006676"/>
    </source>
</evidence>
<evidence type="ECO:0000256" key="5">
    <source>
        <dbReference type="ARBA" id="ARBA00022801"/>
    </source>
</evidence>
<evidence type="ECO:0000256" key="3">
    <source>
        <dbReference type="ARBA" id="ARBA00012784"/>
    </source>
</evidence>
<dbReference type="AlphaFoldDB" id="A0A2H3P3I6"/>
<evidence type="ECO:0000256" key="1">
    <source>
        <dbReference type="ARBA" id="ARBA00001947"/>
    </source>
</evidence>
<dbReference type="GO" id="GO:0046103">
    <property type="term" value="P:inosine biosynthetic process"/>
    <property type="evidence" value="ECO:0007669"/>
    <property type="project" value="TreeGrafter"/>
</dbReference>
<dbReference type="RefSeq" id="WP_098062681.1">
    <property type="nucleotide sequence ID" value="NZ_PDEP01000010.1"/>
</dbReference>
<comment type="cofactor">
    <cofactor evidence="1">
        <name>Zn(2+)</name>
        <dbReference type="ChEBI" id="CHEBI:29105"/>
    </cofactor>
</comment>
<evidence type="ECO:0000313" key="8">
    <source>
        <dbReference type="EMBL" id="PEN05992.1"/>
    </source>
</evidence>
<evidence type="ECO:0000313" key="9">
    <source>
        <dbReference type="Proteomes" id="UP000221024"/>
    </source>
</evidence>
<dbReference type="GO" id="GO:0005829">
    <property type="term" value="C:cytosol"/>
    <property type="evidence" value="ECO:0007669"/>
    <property type="project" value="TreeGrafter"/>
</dbReference>
<keyword evidence="4" id="KW-0479">Metal-binding</keyword>
<dbReference type="SUPFAM" id="SSF51556">
    <property type="entry name" value="Metallo-dependent hydrolases"/>
    <property type="match status" value="1"/>
</dbReference>
<dbReference type="OrthoDB" id="9779574at2"/>
<sequence length="360" mass="40486">MPTASTSESTLSRNDIAAWPKAELHCHLDGSLRLATMLDLAKTQGKMNVLPADSVEGLREILRSIDDSETLEAFLAWFRYTIPLMQTKEALHRIAYELVEDNAQENVRYLEVRYGPILHTEEGLSLEAVNEAVLAGMKEAERDYNIKTSLIICGLRDRYESASMRQAELAVAHRHKGVAAFDLAGGEAGNPPKGHVHAFYHARNHMMNLTIHAGESWGPDSIHQALFYCGAHRIGHGITLQQDPELMQYVIDHRIPLEICPTSNVQTHVVPGYEAHPVAYYAENDVAVTINTDNRLFSRTSMTEELWRTHDRCGVPADQLREIALNGFRYAFLPHAERQALLETVLNDFPMPPTDETPVW</sequence>
<comment type="caution">
    <text evidence="8">The sequence shown here is derived from an EMBL/GenBank/DDBJ whole genome shotgun (WGS) entry which is preliminary data.</text>
</comment>
<evidence type="ECO:0000256" key="4">
    <source>
        <dbReference type="ARBA" id="ARBA00022723"/>
    </source>
</evidence>
<dbReference type="Proteomes" id="UP000221024">
    <property type="component" value="Unassembled WGS sequence"/>
</dbReference>
<comment type="similarity">
    <text evidence="2">Belongs to the metallo-dependent hydrolases superfamily. Adenosine and AMP deaminases family.</text>
</comment>
<dbReference type="GO" id="GO:0004000">
    <property type="term" value="F:adenosine deaminase activity"/>
    <property type="evidence" value="ECO:0007669"/>
    <property type="project" value="TreeGrafter"/>
</dbReference>
<protein>
    <recommendedName>
        <fullName evidence="3">adenosine deaminase</fullName>
        <ecNumber evidence="3">3.5.4.4</ecNumber>
    </recommendedName>
</protein>
<dbReference type="GO" id="GO:0006154">
    <property type="term" value="P:adenosine catabolic process"/>
    <property type="evidence" value="ECO:0007669"/>
    <property type="project" value="TreeGrafter"/>
</dbReference>
<dbReference type="PANTHER" id="PTHR11409">
    <property type="entry name" value="ADENOSINE DEAMINASE"/>
    <property type="match status" value="1"/>
</dbReference>
<keyword evidence="6" id="KW-0862">Zinc</keyword>
<name>A0A2H3P3I6_9BACT</name>
<evidence type="ECO:0000256" key="6">
    <source>
        <dbReference type="ARBA" id="ARBA00022833"/>
    </source>
</evidence>